<organism evidence="12 13">
    <name type="scientific">Ilex paraguariensis</name>
    <name type="common">yerba mate</name>
    <dbReference type="NCBI Taxonomy" id="185542"/>
    <lineage>
        <taxon>Eukaryota</taxon>
        <taxon>Viridiplantae</taxon>
        <taxon>Streptophyta</taxon>
        <taxon>Embryophyta</taxon>
        <taxon>Tracheophyta</taxon>
        <taxon>Spermatophyta</taxon>
        <taxon>Magnoliopsida</taxon>
        <taxon>eudicotyledons</taxon>
        <taxon>Gunneridae</taxon>
        <taxon>Pentapetalae</taxon>
        <taxon>asterids</taxon>
        <taxon>campanulids</taxon>
        <taxon>Aquifoliales</taxon>
        <taxon>Aquifoliaceae</taxon>
        <taxon>Ilex</taxon>
    </lineage>
</organism>
<proteinExistence type="predicted"/>
<sequence>MAATVAAAAAAAANASIYAASTQTLYTAHSASSSSNSSPFVSNTYATNFMGAPLQRYRPKNRKSVKNAGKVSAVAAVATTPVEEIKDFLLPTWAEFELGWAPVYWKTMNGLPPTSGERLKLFYNPAARKLVPNEEFGIGFNGGFNQPIMCGGEPRAMLQKNRGKADPPIYTIQICIPKHAMNLIFSFTNGTEWDGPYRLQFQVPKGWRNKPIDFFNQGLAEELGKEGACEKAIFPDTNIVITRCAMIVIMSDSGVPSALVDAPQTGFSMNKNGARTDAHEQEAVYDIMRATGNEWATDIPDVCRGRWHGIECMPDKDNVYHVVSLSFGSLSDDTTFPTCEPNQSFISPSITKLSHIRTLFFYRCFSYNPQPIPTFLARLGPTLHTLVLRENGHVGPIPTELGNLTRLKVLDLHKNNLNGSIPASLGRITGLRSLDLSCNKLTGSIPTLIFPLLNVLDLNQNHLVGPIPSTLGSCDSLMKIDFSRNRLSGSISDSIHDLKNLILMDLSYNSLSDPLPVSLKSLTSLQALILNGNSMVSSTIPSDGFDGLKDLMILVLSDMNLQGPIPESLARLPNLRVLHLDRNNLNGSIPASFRELNNLSEFRLNNNRLSGRVPFRREMVWRMRSKLKLHNNAGLCYDASNGFGGDLDSLFDLGIERCETAKPGPARTVQHFSTVNGNITRSSMNKSSSTVHKSSLSGSYNPQPIPTFLARLGPTLHTLVLRENGHVGPIPTELGNLTRLKVLDLHKNNLNGSIPASLGRITGLRSCDSLMKIDFSRNRLSGSISDSIHDLKNVILMDLSYNSLSDPLPVSLKSLTSLQALILNGNSMVSSTIPSDGFDGLKDLMILVLSDMNLQGPIPESLARLPNLRVLHLDRNNLNGSIPASFRELNNLSEFRLNNNRLSGRVPFRREMVWRMRSKLKLHNNAGLCYDASNGFGGDLDSLFDLGIERCETAKPGPARTVQHFSTVNGNITRSSMNKSSSTVHKSSLSGRLLYLTTLLLFIVSLL</sequence>
<evidence type="ECO:0000256" key="1">
    <source>
        <dbReference type="ARBA" id="ARBA00004167"/>
    </source>
</evidence>
<dbReference type="InterPro" id="IPR057612">
    <property type="entry name" value="Ig_PIFI"/>
</dbReference>
<dbReference type="PROSITE" id="PS51450">
    <property type="entry name" value="LRR"/>
    <property type="match status" value="1"/>
</dbReference>
<keyword evidence="13" id="KW-1185">Reference proteome</keyword>
<dbReference type="Pfam" id="PF00560">
    <property type="entry name" value="LRR_1"/>
    <property type="match status" value="2"/>
</dbReference>
<dbReference type="Proteomes" id="UP001642360">
    <property type="component" value="Unassembled WGS sequence"/>
</dbReference>
<evidence type="ECO:0000313" key="13">
    <source>
        <dbReference type="Proteomes" id="UP001642360"/>
    </source>
</evidence>
<dbReference type="FunFam" id="3.80.10.10:FF:000383">
    <property type="entry name" value="Leucine-rich repeat receptor protein kinase EMS1"/>
    <property type="match status" value="1"/>
</dbReference>
<comment type="subcellular location">
    <subcellularLocation>
        <location evidence="2">Cell membrane</location>
    </subcellularLocation>
    <subcellularLocation>
        <location evidence="1">Membrane</location>
        <topology evidence="1">Single-pass membrane protein</topology>
    </subcellularLocation>
</comment>
<dbReference type="PANTHER" id="PTHR45974:SF250">
    <property type="entry name" value="LEUCINE-RICH REPEAT-CONTAINING N-TERMINAL PLANT-TYPE DOMAIN-CONTAINING PROTEIN"/>
    <property type="match status" value="1"/>
</dbReference>
<evidence type="ECO:0000256" key="5">
    <source>
        <dbReference type="ARBA" id="ARBA00022692"/>
    </source>
</evidence>
<keyword evidence="4" id="KW-0433">Leucine-rich repeat</keyword>
<evidence type="ECO:0000256" key="8">
    <source>
        <dbReference type="ARBA" id="ARBA00022989"/>
    </source>
</evidence>
<dbReference type="FunFam" id="3.80.10.10:FF:000095">
    <property type="entry name" value="LRR receptor-like serine/threonine-protein kinase GSO1"/>
    <property type="match status" value="1"/>
</dbReference>
<dbReference type="SUPFAM" id="SSF52058">
    <property type="entry name" value="L domain-like"/>
    <property type="match status" value="2"/>
</dbReference>
<dbReference type="SMART" id="SM00369">
    <property type="entry name" value="LRR_TYP"/>
    <property type="match status" value="7"/>
</dbReference>
<dbReference type="GO" id="GO:0005886">
    <property type="term" value="C:plasma membrane"/>
    <property type="evidence" value="ECO:0007669"/>
    <property type="project" value="UniProtKB-SubCell"/>
</dbReference>
<dbReference type="InterPro" id="IPR003591">
    <property type="entry name" value="Leu-rich_rpt_typical-subtyp"/>
</dbReference>
<dbReference type="InterPro" id="IPR001611">
    <property type="entry name" value="Leu-rich_rpt"/>
</dbReference>
<dbReference type="InterPro" id="IPR032675">
    <property type="entry name" value="LRR_dom_sf"/>
</dbReference>
<keyword evidence="8" id="KW-1133">Transmembrane helix</keyword>
<dbReference type="EMBL" id="CAUOFW020003003">
    <property type="protein sequence ID" value="CAK9157434.1"/>
    <property type="molecule type" value="Genomic_DNA"/>
</dbReference>
<dbReference type="Pfam" id="PF25419">
    <property type="entry name" value="Ig_PIFI"/>
    <property type="match status" value="1"/>
</dbReference>
<protein>
    <recommendedName>
        <fullName evidence="11">PIFI-like Ig-like domain-containing protein</fullName>
    </recommendedName>
</protein>
<dbReference type="Gene3D" id="3.80.10.10">
    <property type="entry name" value="Ribonuclease Inhibitor"/>
    <property type="match status" value="5"/>
</dbReference>
<keyword evidence="6" id="KW-0732">Signal</keyword>
<comment type="caution">
    <text evidence="12">The sequence shown here is derived from an EMBL/GenBank/DDBJ whole genome shotgun (WGS) entry which is preliminary data.</text>
</comment>
<evidence type="ECO:0000256" key="2">
    <source>
        <dbReference type="ARBA" id="ARBA00004236"/>
    </source>
</evidence>
<reference evidence="12 13" key="1">
    <citation type="submission" date="2024-02" db="EMBL/GenBank/DDBJ databases">
        <authorList>
            <person name="Vignale AGUSTIN F."/>
            <person name="Sosa J E."/>
            <person name="Modenutti C."/>
        </authorList>
    </citation>
    <scope>NUCLEOTIDE SEQUENCE [LARGE SCALE GENOMIC DNA]</scope>
</reference>
<gene>
    <name evidence="12" type="ORF">ILEXP_LOCUS25993</name>
</gene>
<keyword evidence="7" id="KW-0677">Repeat</keyword>
<dbReference type="PANTHER" id="PTHR45974">
    <property type="entry name" value="RECEPTOR-LIKE PROTEIN 55"/>
    <property type="match status" value="1"/>
</dbReference>
<dbReference type="AlphaFoldDB" id="A0ABC8SQH3"/>
<feature type="domain" description="PIFI-like Ig-like" evidence="11">
    <location>
        <begin position="94"/>
        <end position="223"/>
    </location>
</feature>
<dbReference type="FunFam" id="3.80.10.10:FF:000269">
    <property type="entry name" value="Piriformospora indica-insensitive protein 2"/>
    <property type="match status" value="1"/>
</dbReference>
<dbReference type="Pfam" id="PF13855">
    <property type="entry name" value="LRR_8"/>
    <property type="match status" value="5"/>
</dbReference>
<keyword evidence="9" id="KW-0472">Membrane</keyword>
<evidence type="ECO:0000256" key="9">
    <source>
        <dbReference type="ARBA" id="ARBA00023136"/>
    </source>
</evidence>
<accession>A0ABC8SQH3</accession>
<keyword evidence="10" id="KW-0325">Glycoprotein</keyword>
<evidence type="ECO:0000256" key="4">
    <source>
        <dbReference type="ARBA" id="ARBA00022614"/>
    </source>
</evidence>
<keyword evidence="5" id="KW-0812">Transmembrane</keyword>
<evidence type="ECO:0000256" key="3">
    <source>
        <dbReference type="ARBA" id="ARBA00022475"/>
    </source>
</evidence>
<name>A0ABC8SQH3_9AQUA</name>
<evidence type="ECO:0000259" key="11">
    <source>
        <dbReference type="Pfam" id="PF25419"/>
    </source>
</evidence>
<evidence type="ECO:0000256" key="6">
    <source>
        <dbReference type="ARBA" id="ARBA00022729"/>
    </source>
</evidence>
<keyword evidence="3" id="KW-1003">Cell membrane</keyword>
<dbReference type="GO" id="GO:0051707">
    <property type="term" value="P:response to other organism"/>
    <property type="evidence" value="ECO:0007669"/>
    <property type="project" value="UniProtKB-ARBA"/>
</dbReference>
<dbReference type="GO" id="GO:0006952">
    <property type="term" value="P:defense response"/>
    <property type="evidence" value="ECO:0007669"/>
    <property type="project" value="UniProtKB-ARBA"/>
</dbReference>
<evidence type="ECO:0000313" key="12">
    <source>
        <dbReference type="EMBL" id="CAK9157434.1"/>
    </source>
</evidence>
<evidence type="ECO:0000256" key="10">
    <source>
        <dbReference type="ARBA" id="ARBA00023180"/>
    </source>
</evidence>
<evidence type="ECO:0000256" key="7">
    <source>
        <dbReference type="ARBA" id="ARBA00022737"/>
    </source>
</evidence>